<dbReference type="AlphaFoldDB" id="A0A423WIU4"/>
<evidence type="ECO:0000313" key="2">
    <source>
        <dbReference type="EMBL" id="ROW03334.1"/>
    </source>
</evidence>
<dbReference type="InterPro" id="IPR036291">
    <property type="entry name" value="NAD(P)-bd_dom_sf"/>
</dbReference>
<dbReference type="PANTHER" id="PTHR43162:SF1">
    <property type="entry name" value="PRESTALK A DIFFERENTIATION PROTEIN A"/>
    <property type="match status" value="1"/>
</dbReference>
<evidence type="ECO:0000259" key="1">
    <source>
        <dbReference type="Pfam" id="PF13460"/>
    </source>
</evidence>
<dbReference type="InterPro" id="IPR051604">
    <property type="entry name" value="Ergot_Alk_Oxidoreductase"/>
</dbReference>
<reference evidence="2 3" key="1">
    <citation type="submission" date="2015-09" db="EMBL/GenBank/DDBJ databases">
        <title>Host preference determinants of Valsa canker pathogens revealed by comparative genomics.</title>
        <authorList>
            <person name="Yin Z."/>
            <person name="Huang L."/>
        </authorList>
    </citation>
    <scope>NUCLEOTIDE SEQUENCE [LARGE SCALE GENOMIC DNA]</scope>
    <source>
        <strain evidence="2 3">YSFL</strain>
    </source>
</reference>
<dbReference type="Pfam" id="PF13460">
    <property type="entry name" value="NAD_binding_10"/>
    <property type="match status" value="1"/>
</dbReference>
<feature type="domain" description="NAD(P)-binding" evidence="1">
    <location>
        <begin position="12"/>
        <end position="158"/>
    </location>
</feature>
<dbReference type="Gene3D" id="3.40.50.720">
    <property type="entry name" value="NAD(P)-binding Rossmann-like Domain"/>
    <property type="match status" value="1"/>
</dbReference>
<dbReference type="SUPFAM" id="SSF51735">
    <property type="entry name" value="NAD(P)-binding Rossmann-fold domains"/>
    <property type="match status" value="1"/>
</dbReference>
<accession>A0A423WIU4</accession>
<organism evidence="2 3">
    <name type="scientific">Cytospora chrysosperma</name>
    <name type="common">Cytospora canker fungus</name>
    <name type="synonym">Sphaeria chrysosperma</name>
    <dbReference type="NCBI Taxonomy" id="252740"/>
    <lineage>
        <taxon>Eukaryota</taxon>
        <taxon>Fungi</taxon>
        <taxon>Dikarya</taxon>
        <taxon>Ascomycota</taxon>
        <taxon>Pezizomycotina</taxon>
        <taxon>Sordariomycetes</taxon>
        <taxon>Sordariomycetidae</taxon>
        <taxon>Diaporthales</taxon>
        <taxon>Cytosporaceae</taxon>
        <taxon>Cytospora</taxon>
    </lineage>
</organism>
<dbReference type="EMBL" id="LJZO01000003">
    <property type="protein sequence ID" value="ROW03334.1"/>
    <property type="molecule type" value="Genomic_DNA"/>
</dbReference>
<proteinExistence type="predicted"/>
<comment type="caution">
    <text evidence="2">The sequence shown here is derived from an EMBL/GenBank/DDBJ whole genome shotgun (WGS) entry which is preliminary data.</text>
</comment>
<name>A0A423WIU4_CYTCH</name>
<dbReference type="OrthoDB" id="419598at2759"/>
<gene>
    <name evidence="2" type="ORF">VSDG_01262</name>
</gene>
<dbReference type="PANTHER" id="PTHR43162">
    <property type="match status" value="1"/>
</dbReference>
<sequence>MAAKYDNVIVFGPTGTVGGHTALEANRRGAKVWLAMRDPSKPIEEIPTNVEQAGNFSRVQADLTDPASVAKAIRDTGAKAAYVYAIHGSSDHMRGVLQAMKDAGVEYIVFLSSASIEQDADIRSIPKEEFIPYAHAQIEVAVEDLGFPYFTALRPYKFASNYFRLSLNKSAKPPKASIIYLDALADNIVPEDIGLVGGAVLVNRPSNSSKEIIYLCGPEIKKTEENWALIKRVTGRDDIDTTPLSEEDFIQNMLKDSPAPIAHYLAKSMESMRHRARVYPDTMYVPAVANVKKYTGREATKFEDYIEAHKAEWQAF</sequence>
<keyword evidence="3" id="KW-1185">Reference proteome</keyword>
<dbReference type="Proteomes" id="UP000284375">
    <property type="component" value="Unassembled WGS sequence"/>
</dbReference>
<dbReference type="STRING" id="252740.A0A423WIU4"/>
<protein>
    <recommendedName>
        <fullName evidence="1">NAD(P)-binding domain-containing protein</fullName>
    </recommendedName>
</protein>
<evidence type="ECO:0000313" key="3">
    <source>
        <dbReference type="Proteomes" id="UP000284375"/>
    </source>
</evidence>
<dbReference type="InterPro" id="IPR016040">
    <property type="entry name" value="NAD(P)-bd_dom"/>
</dbReference>